<reference evidence="2" key="1">
    <citation type="submission" date="2021-02" db="EMBL/GenBank/DDBJ databases">
        <authorList>
            <person name="Nowell W R."/>
        </authorList>
    </citation>
    <scope>NUCLEOTIDE SEQUENCE</scope>
</reference>
<dbReference type="PANTHER" id="PTHR11733">
    <property type="entry name" value="ZINC METALLOPROTEASE FAMILY M13 NEPRILYSIN-RELATED"/>
    <property type="match status" value="1"/>
</dbReference>
<dbReference type="GO" id="GO:0004222">
    <property type="term" value="F:metalloendopeptidase activity"/>
    <property type="evidence" value="ECO:0007669"/>
    <property type="project" value="InterPro"/>
</dbReference>
<dbReference type="InterPro" id="IPR000718">
    <property type="entry name" value="Peptidase_M13"/>
</dbReference>
<dbReference type="InterPro" id="IPR008753">
    <property type="entry name" value="Peptidase_M13_N"/>
</dbReference>
<dbReference type="AlphaFoldDB" id="A0A815KL51"/>
<dbReference type="SUPFAM" id="SSF55486">
    <property type="entry name" value="Metalloproteases ('zincins'), catalytic domain"/>
    <property type="match status" value="1"/>
</dbReference>
<evidence type="ECO:0000313" key="5">
    <source>
        <dbReference type="Proteomes" id="UP000663870"/>
    </source>
</evidence>
<dbReference type="EMBL" id="CAJNOH010005179">
    <property type="protein sequence ID" value="CAF1391280.1"/>
    <property type="molecule type" value="Genomic_DNA"/>
</dbReference>
<dbReference type="GO" id="GO:0016485">
    <property type="term" value="P:protein processing"/>
    <property type="evidence" value="ECO:0007669"/>
    <property type="project" value="TreeGrafter"/>
</dbReference>
<dbReference type="GO" id="GO:0005886">
    <property type="term" value="C:plasma membrane"/>
    <property type="evidence" value="ECO:0007669"/>
    <property type="project" value="TreeGrafter"/>
</dbReference>
<dbReference type="Proteomes" id="UP000663854">
    <property type="component" value="Unassembled WGS sequence"/>
</dbReference>
<proteinExistence type="predicted"/>
<evidence type="ECO:0000313" key="2">
    <source>
        <dbReference type="EMBL" id="CAF1391280.1"/>
    </source>
</evidence>
<name>A0A815KL51_9BILA</name>
<evidence type="ECO:0000259" key="1">
    <source>
        <dbReference type="Pfam" id="PF05649"/>
    </source>
</evidence>
<dbReference type="PROSITE" id="PS51885">
    <property type="entry name" value="NEPRILYSIN"/>
    <property type="match status" value="1"/>
</dbReference>
<comment type="caution">
    <text evidence="2">The sequence shown here is derived from an EMBL/GenBank/DDBJ whole genome shotgun (WGS) entry which is preliminary data.</text>
</comment>
<keyword evidence="5" id="KW-1185">Reference proteome</keyword>
<evidence type="ECO:0000313" key="3">
    <source>
        <dbReference type="EMBL" id="CAF1620382.1"/>
    </source>
</evidence>
<dbReference type="Gene3D" id="1.10.1380.10">
    <property type="entry name" value="Neutral endopeptidase , domain2"/>
    <property type="match status" value="1"/>
</dbReference>
<dbReference type="Proteomes" id="UP000663870">
    <property type="component" value="Unassembled WGS sequence"/>
</dbReference>
<accession>A0A815KL51</accession>
<sequence length="106" mass="12530">MVWRFMMNRAWIISRRFRAIKQQFDQVFLGTAVEPSRATECANYVNENMGFAVSKLYINKYFDKGARLESIAMIENIRHQFIDIINQSTWMDSVSKRKAIEKVSEI</sequence>
<feature type="domain" description="Peptidase M13 N-terminal" evidence="1">
    <location>
        <begin position="1"/>
        <end position="106"/>
    </location>
</feature>
<protein>
    <recommendedName>
        <fullName evidence="1">Peptidase M13 N-terminal domain-containing protein</fullName>
    </recommendedName>
</protein>
<organism evidence="2 4">
    <name type="scientific">Rotaria sordida</name>
    <dbReference type="NCBI Taxonomy" id="392033"/>
    <lineage>
        <taxon>Eukaryota</taxon>
        <taxon>Metazoa</taxon>
        <taxon>Spiralia</taxon>
        <taxon>Gnathifera</taxon>
        <taxon>Rotifera</taxon>
        <taxon>Eurotatoria</taxon>
        <taxon>Bdelloidea</taxon>
        <taxon>Philodinida</taxon>
        <taxon>Philodinidae</taxon>
        <taxon>Rotaria</taxon>
    </lineage>
</organism>
<dbReference type="Pfam" id="PF05649">
    <property type="entry name" value="Peptidase_M13_N"/>
    <property type="match status" value="1"/>
</dbReference>
<dbReference type="PANTHER" id="PTHR11733:SF133">
    <property type="entry name" value="PHOSPHATE-REGULATING NEUTRAL ENDOPEPTIDASE PHEX"/>
    <property type="match status" value="1"/>
</dbReference>
<dbReference type="EMBL" id="CAJNOL010006661">
    <property type="protein sequence ID" value="CAF1620382.1"/>
    <property type="molecule type" value="Genomic_DNA"/>
</dbReference>
<gene>
    <name evidence="3" type="ORF">JXQ802_LOCUS50518</name>
    <name evidence="2" type="ORF">PYM288_LOCUS34349</name>
</gene>
<dbReference type="InterPro" id="IPR042089">
    <property type="entry name" value="Peptidase_M13_dom_2"/>
</dbReference>
<evidence type="ECO:0000313" key="4">
    <source>
        <dbReference type="Proteomes" id="UP000663854"/>
    </source>
</evidence>